<keyword evidence="3" id="KW-1185">Reference proteome</keyword>
<comment type="subcellular location">
    <subcellularLocation>
        <location evidence="1">Nucleus</location>
    </subcellularLocation>
</comment>
<comment type="caution">
    <text evidence="2">The sequence shown here is derived from an EMBL/GenBank/DDBJ whole genome shotgun (WGS) entry which is preliminary data.</text>
</comment>
<dbReference type="Gene3D" id="1.10.10.60">
    <property type="entry name" value="Homeodomain-like"/>
    <property type="match status" value="1"/>
</dbReference>
<gene>
    <name evidence="2" type="ORF">QE152_g31324</name>
</gene>
<dbReference type="SUPFAM" id="SSF46689">
    <property type="entry name" value="Homeodomain-like"/>
    <property type="match status" value="1"/>
</dbReference>
<sequence>MVRKYERIPGSRKYGGYNEDNLLAVMDAVKSGMSKKLAANVYKVPCITLVRRLLGRNIGKIGHPTVLTAEDERLITETLRIVSHWGFPLTRPDIRDVVKNTLINKVNRFVYSGTTPQNPILSTLL</sequence>
<organism evidence="2 3">
    <name type="scientific">Popillia japonica</name>
    <name type="common">Japanese beetle</name>
    <dbReference type="NCBI Taxonomy" id="7064"/>
    <lineage>
        <taxon>Eukaryota</taxon>
        <taxon>Metazoa</taxon>
        <taxon>Ecdysozoa</taxon>
        <taxon>Arthropoda</taxon>
        <taxon>Hexapoda</taxon>
        <taxon>Insecta</taxon>
        <taxon>Pterygota</taxon>
        <taxon>Neoptera</taxon>
        <taxon>Endopterygota</taxon>
        <taxon>Coleoptera</taxon>
        <taxon>Polyphaga</taxon>
        <taxon>Scarabaeiformia</taxon>
        <taxon>Scarabaeidae</taxon>
        <taxon>Rutelinae</taxon>
        <taxon>Popillia</taxon>
    </lineage>
</organism>
<accession>A0AAW1JB11</accession>
<dbReference type="EMBL" id="JASPKY010000440">
    <property type="protein sequence ID" value="KAK9700317.1"/>
    <property type="molecule type" value="Genomic_DNA"/>
</dbReference>
<dbReference type="Proteomes" id="UP001458880">
    <property type="component" value="Unassembled WGS sequence"/>
</dbReference>
<evidence type="ECO:0000256" key="1">
    <source>
        <dbReference type="ARBA" id="ARBA00004123"/>
    </source>
</evidence>
<evidence type="ECO:0008006" key="4">
    <source>
        <dbReference type="Google" id="ProtNLM"/>
    </source>
</evidence>
<name>A0AAW1JB11_POPJA</name>
<evidence type="ECO:0000313" key="3">
    <source>
        <dbReference type="Proteomes" id="UP001458880"/>
    </source>
</evidence>
<proteinExistence type="predicted"/>
<protein>
    <recommendedName>
        <fullName evidence="4">HTH psq-type domain-containing protein</fullName>
    </recommendedName>
</protein>
<dbReference type="GO" id="GO:0005634">
    <property type="term" value="C:nucleus"/>
    <property type="evidence" value="ECO:0007669"/>
    <property type="project" value="UniProtKB-SubCell"/>
</dbReference>
<dbReference type="AlphaFoldDB" id="A0AAW1JB11"/>
<reference evidence="2 3" key="1">
    <citation type="journal article" date="2024" name="BMC Genomics">
        <title>De novo assembly and annotation of Popillia japonica's genome with initial clues to its potential as an invasive pest.</title>
        <authorList>
            <person name="Cucini C."/>
            <person name="Boschi S."/>
            <person name="Funari R."/>
            <person name="Cardaioli E."/>
            <person name="Iannotti N."/>
            <person name="Marturano G."/>
            <person name="Paoli F."/>
            <person name="Bruttini M."/>
            <person name="Carapelli A."/>
            <person name="Frati F."/>
            <person name="Nardi F."/>
        </authorList>
    </citation>
    <scope>NUCLEOTIDE SEQUENCE [LARGE SCALE GENOMIC DNA]</scope>
    <source>
        <strain evidence="2">DMR45628</strain>
    </source>
</reference>
<dbReference type="InterPro" id="IPR009057">
    <property type="entry name" value="Homeodomain-like_sf"/>
</dbReference>
<evidence type="ECO:0000313" key="2">
    <source>
        <dbReference type="EMBL" id="KAK9700317.1"/>
    </source>
</evidence>